<dbReference type="AlphaFoldDB" id="A0A1M4UQU7"/>
<dbReference type="PANTHER" id="PTHR36842:SF1">
    <property type="entry name" value="PROTEIN TOLB"/>
    <property type="match status" value="1"/>
</dbReference>
<evidence type="ECO:0000313" key="3">
    <source>
        <dbReference type="EMBL" id="SHE59111.1"/>
    </source>
</evidence>
<dbReference type="PANTHER" id="PTHR36842">
    <property type="entry name" value="PROTEIN TOLB HOMOLOG"/>
    <property type="match status" value="1"/>
</dbReference>
<feature type="signal peptide" evidence="2">
    <location>
        <begin position="1"/>
        <end position="19"/>
    </location>
</feature>
<sequence length="353" mass="39647">MKIPFTVCVLLIYMNCLFAQGDTLHYPEEKHFKNIRQLTFGGDNAEAYWSYDGKNIVFQRTSLKDSIPCDQIFLGSLPGKDDKFKYRMVSSGKGRTTCAFFTKDNKHIIYASTQQEGDQCPPVVDRAKYGNRYIWPVYAGYDIYMADTKGKIIKKLTDSPGYDAEATLSPDGNKLLFTSIRNGDLDLYLMELKSGKVKQITNTLGYDGGAWFSPDGKKIVWRASRPVTEAEVKDYKALLAEGLVAPTQMEVFIANADGSGARQVTNLGQANWAPNFLPDGRIIFCSNHEYKRGFPFNMYIINQDGSGLEKISRDKGFDAFPMFSPDGKKILFSSNRNNGGTRDTNVFVADWVN</sequence>
<dbReference type="Gene3D" id="2.120.10.30">
    <property type="entry name" value="TolB, C-terminal domain"/>
    <property type="match status" value="2"/>
</dbReference>
<protein>
    <submittedName>
        <fullName evidence="3">WD40-like Beta Propeller Repeat</fullName>
    </submittedName>
</protein>
<keyword evidence="2" id="KW-0732">Signal</keyword>
<dbReference type="OrthoDB" id="9815657at2"/>
<feature type="chain" id="PRO_5012296261" evidence="2">
    <location>
        <begin position="20"/>
        <end position="353"/>
    </location>
</feature>
<name>A0A1M4UQU7_9BACT</name>
<dbReference type="InterPro" id="IPR011042">
    <property type="entry name" value="6-blade_b-propeller_TolB-like"/>
</dbReference>
<dbReference type="EMBL" id="FQUU01000002">
    <property type="protein sequence ID" value="SHE59111.1"/>
    <property type="molecule type" value="Genomic_DNA"/>
</dbReference>
<evidence type="ECO:0000256" key="1">
    <source>
        <dbReference type="ARBA" id="ARBA00009820"/>
    </source>
</evidence>
<dbReference type="STRING" id="1121884.SAMN02745131_00745"/>
<dbReference type="RefSeq" id="WP_072833880.1">
    <property type="nucleotide sequence ID" value="NZ_FQUU01000002.1"/>
</dbReference>
<dbReference type="SUPFAM" id="SSF82171">
    <property type="entry name" value="DPP6 N-terminal domain-like"/>
    <property type="match status" value="1"/>
</dbReference>
<evidence type="ECO:0000313" key="4">
    <source>
        <dbReference type="Proteomes" id="UP000184048"/>
    </source>
</evidence>
<gene>
    <name evidence="3" type="ORF">SAMN02745131_00745</name>
</gene>
<dbReference type="Proteomes" id="UP000184048">
    <property type="component" value="Unassembled WGS sequence"/>
</dbReference>
<reference evidence="3 4" key="1">
    <citation type="submission" date="2016-11" db="EMBL/GenBank/DDBJ databases">
        <authorList>
            <person name="Jaros S."/>
            <person name="Januszkiewicz K."/>
            <person name="Wedrychowicz H."/>
        </authorList>
    </citation>
    <scope>NUCLEOTIDE SEQUENCE [LARGE SCALE GENOMIC DNA]</scope>
    <source>
        <strain evidence="3 4">DSM 18119</strain>
    </source>
</reference>
<proteinExistence type="inferred from homology"/>
<accession>A0A1M4UQU7</accession>
<dbReference type="InterPro" id="IPR011659">
    <property type="entry name" value="WD40"/>
</dbReference>
<evidence type="ECO:0000256" key="2">
    <source>
        <dbReference type="SAM" id="SignalP"/>
    </source>
</evidence>
<comment type="similarity">
    <text evidence="1">Belongs to the TolB family.</text>
</comment>
<organism evidence="3 4">
    <name type="scientific">Flavisolibacter ginsengisoli DSM 18119</name>
    <dbReference type="NCBI Taxonomy" id="1121884"/>
    <lineage>
        <taxon>Bacteria</taxon>
        <taxon>Pseudomonadati</taxon>
        <taxon>Bacteroidota</taxon>
        <taxon>Chitinophagia</taxon>
        <taxon>Chitinophagales</taxon>
        <taxon>Chitinophagaceae</taxon>
        <taxon>Flavisolibacter</taxon>
    </lineage>
</organism>
<keyword evidence="4" id="KW-1185">Reference proteome</keyword>
<dbReference type="Pfam" id="PF07676">
    <property type="entry name" value="PD40"/>
    <property type="match status" value="5"/>
</dbReference>